<feature type="region of interest" description="Disordered" evidence="4">
    <location>
        <begin position="126"/>
        <end position="152"/>
    </location>
</feature>
<keyword evidence="1 3" id="KW-0963">Cytoplasm</keyword>
<name>A0ABQ5U6P3_9PROT</name>
<evidence type="ECO:0000313" key="5">
    <source>
        <dbReference type="EMBL" id="GLQ07370.1"/>
    </source>
</evidence>
<keyword evidence="6" id="KW-1185">Reference proteome</keyword>
<dbReference type="PROSITE" id="PS01317">
    <property type="entry name" value="SSRP"/>
    <property type="match status" value="1"/>
</dbReference>
<feature type="compositionally biased region" description="Basic and acidic residues" evidence="4">
    <location>
        <begin position="131"/>
        <end position="146"/>
    </location>
</feature>
<dbReference type="Proteomes" id="UP001161409">
    <property type="component" value="Unassembled WGS sequence"/>
</dbReference>
<dbReference type="Gene3D" id="2.40.280.10">
    <property type="match status" value="1"/>
</dbReference>
<dbReference type="RefSeq" id="WP_169561835.1">
    <property type="nucleotide sequence ID" value="NZ_BSNF01000008.1"/>
</dbReference>
<keyword evidence="2 3" id="KW-0694">RNA-binding</keyword>
<dbReference type="HAMAP" id="MF_00023">
    <property type="entry name" value="SmpB"/>
    <property type="match status" value="1"/>
</dbReference>
<dbReference type="InterPro" id="IPR000037">
    <property type="entry name" value="SsrA-bd_prot"/>
</dbReference>
<dbReference type="NCBIfam" id="NF003843">
    <property type="entry name" value="PRK05422.1"/>
    <property type="match status" value="1"/>
</dbReference>
<comment type="similarity">
    <text evidence="3">Belongs to the SmpB family.</text>
</comment>
<reference evidence="5" key="1">
    <citation type="journal article" date="2014" name="Int. J. Syst. Evol. Microbiol.">
        <title>Complete genome of a new Firmicutes species belonging to the dominant human colonic microbiota ('Ruminococcus bicirculans') reveals two chromosomes and a selective capacity to utilize plant glucans.</title>
        <authorList>
            <consortium name="NISC Comparative Sequencing Program"/>
            <person name="Wegmann U."/>
            <person name="Louis P."/>
            <person name="Goesmann A."/>
            <person name="Henrissat B."/>
            <person name="Duncan S.H."/>
            <person name="Flint H.J."/>
        </authorList>
    </citation>
    <scope>NUCLEOTIDE SEQUENCE</scope>
    <source>
        <strain evidence="5">NBRC 103408</strain>
    </source>
</reference>
<evidence type="ECO:0000256" key="2">
    <source>
        <dbReference type="ARBA" id="ARBA00022884"/>
    </source>
</evidence>
<accession>A0ABQ5U6P3</accession>
<organism evidence="5 6">
    <name type="scientific">Sneathiella chinensis</name>
    <dbReference type="NCBI Taxonomy" id="349750"/>
    <lineage>
        <taxon>Bacteria</taxon>
        <taxon>Pseudomonadati</taxon>
        <taxon>Pseudomonadota</taxon>
        <taxon>Alphaproteobacteria</taxon>
        <taxon>Sneathiellales</taxon>
        <taxon>Sneathiellaceae</taxon>
        <taxon>Sneathiella</taxon>
    </lineage>
</organism>
<sequence length="152" mass="17381">MGNSKTIAENRKARYNYFITEDFEAGIMLVGTEVKSLRAGGANISESYASFENDGLYLVNAHIAEYDYGNRFNHDPSRPRKLLMHKRELARLHAQVQRAGKTLVPLTLYFNDKGKVKVKLGLAAGKKQHDKRATEKTRDWDREKQRLLKNNG</sequence>
<comment type="subcellular location">
    <subcellularLocation>
        <location evidence="3">Cytoplasm</location>
    </subcellularLocation>
    <text evidence="3">The tmRNA-SmpB complex associates with stalled 70S ribosomes.</text>
</comment>
<gene>
    <name evidence="3 5" type="primary">smpB</name>
    <name evidence="5" type="ORF">GCM10007924_25910</name>
</gene>
<proteinExistence type="inferred from homology"/>
<reference evidence="5" key="2">
    <citation type="submission" date="2023-01" db="EMBL/GenBank/DDBJ databases">
        <title>Draft genome sequence of Sneathiella chinensis strain NBRC 103408.</title>
        <authorList>
            <person name="Sun Q."/>
            <person name="Mori K."/>
        </authorList>
    </citation>
    <scope>NUCLEOTIDE SEQUENCE</scope>
    <source>
        <strain evidence="5">NBRC 103408</strain>
    </source>
</reference>
<dbReference type="Pfam" id="PF01668">
    <property type="entry name" value="SmpB"/>
    <property type="match status" value="1"/>
</dbReference>
<dbReference type="SUPFAM" id="SSF74982">
    <property type="entry name" value="Small protein B (SmpB)"/>
    <property type="match status" value="1"/>
</dbReference>
<dbReference type="EMBL" id="BSNF01000008">
    <property type="protein sequence ID" value="GLQ07370.1"/>
    <property type="molecule type" value="Genomic_DNA"/>
</dbReference>
<protein>
    <recommendedName>
        <fullName evidence="3">SsrA-binding protein</fullName>
    </recommendedName>
    <alternativeName>
        <fullName evidence="3">Small protein B</fullName>
    </alternativeName>
</protein>
<dbReference type="PANTHER" id="PTHR30308:SF2">
    <property type="entry name" value="SSRA-BINDING PROTEIN"/>
    <property type="match status" value="1"/>
</dbReference>
<dbReference type="InterPro" id="IPR023620">
    <property type="entry name" value="SmpB"/>
</dbReference>
<dbReference type="CDD" id="cd09294">
    <property type="entry name" value="SmpB"/>
    <property type="match status" value="1"/>
</dbReference>
<dbReference type="PANTHER" id="PTHR30308">
    <property type="entry name" value="TMRNA-BINDING COMPONENT OF TRANS-TRANSLATION TAGGING COMPLEX"/>
    <property type="match status" value="1"/>
</dbReference>
<dbReference type="NCBIfam" id="TIGR00086">
    <property type="entry name" value="smpB"/>
    <property type="match status" value="1"/>
</dbReference>
<evidence type="ECO:0000313" key="6">
    <source>
        <dbReference type="Proteomes" id="UP001161409"/>
    </source>
</evidence>
<evidence type="ECO:0000256" key="1">
    <source>
        <dbReference type="ARBA" id="ARBA00022490"/>
    </source>
</evidence>
<comment type="caution">
    <text evidence="5">The sequence shown here is derived from an EMBL/GenBank/DDBJ whole genome shotgun (WGS) entry which is preliminary data.</text>
</comment>
<dbReference type="InterPro" id="IPR020081">
    <property type="entry name" value="SsrA-bd_prot_CS"/>
</dbReference>
<comment type="function">
    <text evidence="3">Required for rescue of stalled ribosomes mediated by trans-translation. Binds to transfer-messenger RNA (tmRNA), required for stable association of tmRNA with ribosomes. tmRNA and SmpB together mimic tRNA shape, replacing the anticodon stem-loop with SmpB. tmRNA is encoded by the ssrA gene; the 2 termini fold to resemble tRNA(Ala) and it encodes a 'tag peptide', a short internal open reading frame. During trans-translation Ala-aminoacylated tmRNA acts like a tRNA, entering the A-site of stalled ribosomes, displacing the stalled mRNA. The ribosome then switches to translate the ORF on the tmRNA; the nascent peptide is terminated with the 'tag peptide' encoded by the tmRNA and targeted for degradation. The ribosome is freed to recommence translation, which seems to be the essential function of trans-translation.</text>
</comment>
<evidence type="ECO:0000256" key="4">
    <source>
        <dbReference type="SAM" id="MobiDB-lite"/>
    </source>
</evidence>
<evidence type="ECO:0000256" key="3">
    <source>
        <dbReference type="HAMAP-Rule" id="MF_00023"/>
    </source>
</evidence>